<accession>A0ABZ3DPG1</accession>
<sequence>MGIRTLMASGLSFAHLSPKGKRASAAEDDREDDERDDERAEGDEPEDRDRDDGDSRGSKGKKGKRAEDDRKDDERDDENAEDDELEEDDSGKGKKGKRAADDEDDERAEDDDDEEEMRGKSAVARARRRERARCAAIMSSKSAGRNIELAANLAFNTSMTRQEALAILRASPAADSSGHSARSAARTSRNPQLGAGGEVHRNPQRESASGWERAFSKVTGKRA</sequence>
<evidence type="ECO:0000313" key="2">
    <source>
        <dbReference type="EMBL" id="XAE50574.1"/>
    </source>
</evidence>
<feature type="compositionally biased region" description="Acidic residues" evidence="1">
    <location>
        <begin position="26"/>
        <end position="46"/>
    </location>
</feature>
<evidence type="ECO:0000256" key="1">
    <source>
        <dbReference type="SAM" id="MobiDB-lite"/>
    </source>
</evidence>
<feature type="region of interest" description="Disordered" evidence="1">
    <location>
        <begin position="170"/>
        <end position="223"/>
    </location>
</feature>
<gene>
    <name evidence="2" type="ORF">OHZ10_29215</name>
</gene>
<feature type="compositionally biased region" description="Basic and acidic residues" evidence="1">
    <location>
        <begin position="47"/>
        <end position="57"/>
    </location>
</feature>
<evidence type="ECO:0000313" key="3">
    <source>
        <dbReference type="Proteomes" id="UP001448498"/>
    </source>
</evidence>
<feature type="compositionally biased region" description="Polar residues" evidence="1">
    <location>
        <begin position="177"/>
        <end position="191"/>
    </location>
</feature>
<dbReference type="Proteomes" id="UP001448498">
    <property type="component" value="Chromosome 3"/>
</dbReference>
<keyword evidence="3" id="KW-1185">Reference proteome</keyword>
<protein>
    <submittedName>
        <fullName evidence="2">Uncharacterized protein</fullName>
    </submittedName>
</protein>
<feature type="compositionally biased region" description="Acidic residues" evidence="1">
    <location>
        <begin position="101"/>
        <end position="116"/>
    </location>
</feature>
<name>A0ABZ3DPG1_9BURK</name>
<reference evidence="2 3" key="1">
    <citation type="submission" date="2022-10" db="EMBL/GenBank/DDBJ databases">
        <title>Genomic of Burkholderia cepacia PN-1.</title>
        <authorList>
            <person name="Yang Y."/>
            <person name="Guan H."/>
            <person name="Huang J."/>
        </authorList>
    </citation>
    <scope>NUCLEOTIDE SEQUENCE [LARGE SCALE GENOMIC DNA]</scope>
    <source>
        <strain evidence="2 3">PN-1</strain>
    </source>
</reference>
<dbReference type="RefSeq" id="WP_342705150.1">
    <property type="nucleotide sequence ID" value="NZ_CP109822.1"/>
</dbReference>
<dbReference type="EMBL" id="CP109822">
    <property type="protein sequence ID" value="XAE50574.1"/>
    <property type="molecule type" value="Genomic_DNA"/>
</dbReference>
<organism evidence="2 3">
    <name type="scientific">Burkholderia arboris</name>
    <dbReference type="NCBI Taxonomy" id="488730"/>
    <lineage>
        <taxon>Bacteria</taxon>
        <taxon>Pseudomonadati</taxon>
        <taxon>Pseudomonadota</taxon>
        <taxon>Betaproteobacteria</taxon>
        <taxon>Burkholderiales</taxon>
        <taxon>Burkholderiaceae</taxon>
        <taxon>Burkholderia</taxon>
        <taxon>Burkholderia cepacia complex</taxon>
    </lineage>
</organism>
<feature type="compositionally biased region" description="Acidic residues" evidence="1">
    <location>
        <begin position="74"/>
        <end position="89"/>
    </location>
</feature>
<feature type="region of interest" description="Disordered" evidence="1">
    <location>
        <begin position="1"/>
        <end position="131"/>
    </location>
</feature>
<proteinExistence type="predicted"/>